<evidence type="ECO:0000313" key="3">
    <source>
        <dbReference type="Proteomes" id="UP000612055"/>
    </source>
</evidence>
<reference evidence="2" key="1">
    <citation type="journal article" date="2020" name="bioRxiv">
        <title>Comparative genomics of Chlamydomonas.</title>
        <authorList>
            <person name="Craig R.J."/>
            <person name="Hasan A.R."/>
            <person name="Ness R.W."/>
            <person name="Keightley P.D."/>
        </authorList>
    </citation>
    <scope>NUCLEOTIDE SEQUENCE</scope>
    <source>
        <strain evidence="2">CCAP 11/70</strain>
    </source>
</reference>
<feature type="compositionally biased region" description="Gly residues" evidence="1">
    <location>
        <begin position="87"/>
        <end position="101"/>
    </location>
</feature>
<sequence length="217" mass="22892">MLILPPAPTSPRAKKEPRQELDSLPDEGEVEEAGEEYEDEEYEDEEYEDEEYEVEEYEDEEYEGEYGHHNLYGNLYGNVDNDDGVSYGPGEGEACGRGGGAHEQADEEAGTTRLSLVEQAPPASSSACEQQAAARSSPGYGRGRDGQAGLLGGAEAGGRSRLAAACSPVPPPLSGSDAAPSGPVGACSEAEAEAATVVAAEEPPVLTGKRYECRWFG</sequence>
<protein>
    <submittedName>
        <fullName evidence="2">Uncharacterized protein</fullName>
    </submittedName>
</protein>
<name>A0A836C372_9CHLO</name>
<accession>A0A836C372</accession>
<dbReference type="EMBL" id="JAEHOE010000010">
    <property type="protein sequence ID" value="KAG2498475.1"/>
    <property type="molecule type" value="Genomic_DNA"/>
</dbReference>
<evidence type="ECO:0000256" key="1">
    <source>
        <dbReference type="SAM" id="MobiDB-lite"/>
    </source>
</evidence>
<feature type="compositionally biased region" description="Acidic residues" evidence="1">
    <location>
        <begin position="23"/>
        <end position="63"/>
    </location>
</feature>
<dbReference type="AlphaFoldDB" id="A0A836C372"/>
<comment type="caution">
    <text evidence="2">The sequence shown here is derived from an EMBL/GenBank/DDBJ whole genome shotgun (WGS) entry which is preliminary data.</text>
</comment>
<dbReference type="Proteomes" id="UP000612055">
    <property type="component" value="Unassembled WGS sequence"/>
</dbReference>
<keyword evidence="3" id="KW-1185">Reference proteome</keyword>
<feature type="compositionally biased region" description="Low complexity" evidence="1">
    <location>
        <begin position="118"/>
        <end position="137"/>
    </location>
</feature>
<evidence type="ECO:0000313" key="2">
    <source>
        <dbReference type="EMBL" id="KAG2498475.1"/>
    </source>
</evidence>
<feature type="region of interest" description="Disordered" evidence="1">
    <location>
        <begin position="1"/>
        <end position="63"/>
    </location>
</feature>
<gene>
    <name evidence="2" type="ORF">HYH03_003728</name>
</gene>
<proteinExistence type="predicted"/>
<organism evidence="2 3">
    <name type="scientific">Edaphochlamys debaryana</name>
    <dbReference type="NCBI Taxonomy" id="47281"/>
    <lineage>
        <taxon>Eukaryota</taxon>
        <taxon>Viridiplantae</taxon>
        <taxon>Chlorophyta</taxon>
        <taxon>core chlorophytes</taxon>
        <taxon>Chlorophyceae</taxon>
        <taxon>CS clade</taxon>
        <taxon>Chlamydomonadales</taxon>
        <taxon>Chlamydomonadales incertae sedis</taxon>
        <taxon>Edaphochlamys</taxon>
    </lineage>
</organism>
<feature type="region of interest" description="Disordered" evidence="1">
    <location>
        <begin position="78"/>
        <end position="188"/>
    </location>
</feature>